<keyword evidence="7 9" id="KW-0456">Lyase</keyword>
<evidence type="ECO:0000259" key="11">
    <source>
        <dbReference type="PROSITE" id="PS51671"/>
    </source>
</evidence>
<dbReference type="InterPro" id="IPR045865">
    <property type="entry name" value="ACT-like_dom_sf"/>
</dbReference>
<sequence>MIYTYLGPAGTFTESALLQVPGAADAERVPASSVNSALERVRSGAADAAMVPIENSVEGGVSATLDAIATGHSLQIVAEALVPISFDLVVRDGIDDPSRIRTVATHGHAWAQCRGWAEENMPQAEFMLSSSTAAGAMLLLEENDVDAAICSPLVAEQNPLTVLRRGIEDNADAVTRFVLVRRPGSLPAATGADKTTVVIPLPEDHPGALMGILEQFAARSVNLSRIESRPTGKGLGNYFFSVDAHGHVDEARMADALAGLHRISPDLRFLGSYPAAGLPGEETVAVDRPSVERHNTDAAFAAAARWIEELRARHA</sequence>
<dbReference type="PROSITE" id="PS51671">
    <property type="entry name" value="ACT"/>
    <property type="match status" value="1"/>
</dbReference>
<comment type="pathway">
    <text evidence="1 9">Amino-acid biosynthesis; L-phenylalanine biosynthesis; phenylpyruvate from prephenate: step 1/1.</text>
</comment>
<keyword evidence="5 9" id="KW-0057">Aromatic amino acid biosynthesis</keyword>
<dbReference type="InterPro" id="IPR018528">
    <property type="entry name" value="Preph_deHydtase_CS"/>
</dbReference>
<accession>A0ABP7DHU6</accession>
<proteinExistence type="predicted"/>
<dbReference type="PROSITE" id="PS00858">
    <property type="entry name" value="PREPHENATE_DEHYDR_2"/>
    <property type="match status" value="1"/>
</dbReference>
<protein>
    <recommendedName>
        <fullName evidence="3 9">Prephenate dehydratase</fullName>
        <shortName evidence="9">PDT</shortName>
        <ecNumber evidence="2 9">4.2.1.51</ecNumber>
    </recommendedName>
</protein>
<dbReference type="NCBIfam" id="NF008865">
    <property type="entry name" value="PRK11898.1"/>
    <property type="match status" value="1"/>
</dbReference>
<dbReference type="PROSITE" id="PS51171">
    <property type="entry name" value="PREPHENATE_DEHYDR_3"/>
    <property type="match status" value="1"/>
</dbReference>
<dbReference type="PANTHER" id="PTHR21022:SF19">
    <property type="entry name" value="PREPHENATE DEHYDRATASE-RELATED"/>
    <property type="match status" value="1"/>
</dbReference>
<feature type="domain" description="ACT" evidence="11">
    <location>
        <begin position="197"/>
        <end position="274"/>
    </location>
</feature>
<gene>
    <name evidence="9 12" type="primary">pheA</name>
    <name evidence="12" type="ORF">GCM10022377_19610</name>
</gene>
<dbReference type="Gene3D" id="3.40.190.10">
    <property type="entry name" value="Periplasmic binding protein-like II"/>
    <property type="match status" value="2"/>
</dbReference>
<reference evidence="13" key="1">
    <citation type="journal article" date="2019" name="Int. J. Syst. Evol. Microbiol.">
        <title>The Global Catalogue of Microorganisms (GCM) 10K type strain sequencing project: providing services to taxonomists for standard genome sequencing and annotation.</title>
        <authorList>
            <consortium name="The Broad Institute Genomics Platform"/>
            <consortium name="The Broad Institute Genome Sequencing Center for Infectious Disease"/>
            <person name="Wu L."/>
            <person name="Ma J."/>
        </authorList>
    </citation>
    <scope>NUCLEOTIDE SEQUENCE [LARGE SCALE GENOMIC DNA]</scope>
    <source>
        <strain evidence="13">JCM 16961</strain>
    </source>
</reference>
<evidence type="ECO:0000256" key="9">
    <source>
        <dbReference type="RuleBase" id="RU361254"/>
    </source>
</evidence>
<dbReference type="PANTHER" id="PTHR21022">
    <property type="entry name" value="PREPHENATE DEHYDRATASE P PROTEIN"/>
    <property type="match status" value="1"/>
</dbReference>
<dbReference type="Pfam" id="PF00800">
    <property type="entry name" value="PDT"/>
    <property type="match status" value="1"/>
</dbReference>
<dbReference type="RefSeq" id="WP_344883724.1">
    <property type="nucleotide sequence ID" value="NZ_BAABCJ010000005.1"/>
</dbReference>
<dbReference type="SUPFAM" id="SSF55021">
    <property type="entry name" value="ACT-like"/>
    <property type="match status" value="1"/>
</dbReference>
<name>A0ABP7DHU6_9MICC</name>
<dbReference type="InterPro" id="IPR001086">
    <property type="entry name" value="Preph_deHydtase"/>
</dbReference>
<feature type="domain" description="Prephenate dehydratase" evidence="10">
    <location>
        <begin position="2"/>
        <end position="182"/>
    </location>
</feature>
<evidence type="ECO:0000256" key="7">
    <source>
        <dbReference type="ARBA" id="ARBA00023239"/>
    </source>
</evidence>
<evidence type="ECO:0000256" key="8">
    <source>
        <dbReference type="ARBA" id="ARBA00047848"/>
    </source>
</evidence>
<comment type="caution">
    <text evidence="12">The sequence shown here is derived from an EMBL/GenBank/DDBJ whole genome shotgun (WGS) entry which is preliminary data.</text>
</comment>
<organism evidence="12 13">
    <name type="scientific">Zhihengliuella alba</name>
    <dbReference type="NCBI Taxonomy" id="547018"/>
    <lineage>
        <taxon>Bacteria</taxon>
        <taxon>Bacillati</taxon>
        <taxon>Actinomycetota</taxon>
        <taxon>Actinomycetes</taxon>
        <taxon>Micrococcales</taxon>
        <taxon>Micrococcaceae</taxon>
        <taxon>Zhihengliuella</taxon>
    </lineage>
</organism>
<evidence type="ECO:0000256" key="1">
    <source>
        <dbReference type="ARBA" id="ARBA00004741"/>
    </source>
</evidence>
<evidence type="ECO:0000256" key="3">
    <source>
        <dbReference type="ARBA" id="ARBA00021872"/>
    </source>
</evidence>
<dbReference type="SUPFAM" id="SSF53850">
    <property type="entry name" value="Periplasmic binding protein-like II"/>
    <property type="match status" value="1"/>
</dbReference>
<evidence type="ECO:0000256" key="5">
    <source>
        <dbReference type="ARBA" id="ARBA00023141"/>
    </source>
</evidence>
<keyword evidence="4 9" id="KW-0028">Amino-acid biosynthesis</keyword>
<evidence type="ECO:0000256" key="4">
    <source>
        <dbReference type="ARBA" id="ARBA00022605"/>
    </source>
</evidence>
<dbReference type="CDD" id="cd04905">
    <property type="entry name" value="ACT_CM-PDT"/>
    <property type="match status" value="1"/>
</dbReference>
<dbReference type="Proteomes" id="UP001501536">
    <property type="component" value="Unassembled WGS sequence"/>
</dbReference>
<dbReference type="PIRSF" id="PIRSF001500">
    <property type="entry name" value="Chor_mut_pdt_Ppr"/>
    <property type="match status" value="1"/>
</dbReference>
<dbReference type="CDD" id="cd13632">
    <property type="entry name" value="PBP2_Aa-PDT_like"/>
    <property type="match status" value="1"/>
</dbReference>
<evidence type="ECO:0000313" key="12">
    <source>
        <dbReference type="EMBL" id="GAA3705904.1"/>
    </source>
</evidence>
<dbReference type="InterPro" id="IPR002912">
    <property type="entry name" value="ACT_dom"/>
</dbReference>
<evidence type="ECO:0000313" key="13">
    <source>
        <dbReference type="Proteomes" id="UP001501536"/>
    </source>
</evidence>
<dbReference type="InterPro" id="IPR008242">
    <property type="entry name" value="Chor_mutase/pphenate_deHydtase"/>
</dbReference>
<dbReference type="EMBL" id="BAABCJ010000005">
    <property type="protein sequence ID" value="GAA3705904.1"/>
    <property type="molecule type" value="Genomic_DNA"/>
</dbReference>
<dbReference type="EC" id="4.2.1.51" evidence="2 9"/>
<evidence type="ECO:0000256" key="6">
    <source>
        <dbReference type="ARBA" id="ARBA00023222"/>
    </source>
</evidence>
<keyword evidence="13" id="KW-1185">Reference proteome</keyword>
<evidence type="ECO:0000259" key="10">
    <source>
        <dbReference type="PROSITE" id="PS51171"/>
    </source>
</evidence>
<dbReference type="Gene3D" id="3.30.70.260">
    <property type="match status" value="1"/>
</dbReference>
<comment type="catalytic activity">
    <reaction evidence="8 9">
        <text>prephenate + H(+) = 3-phenylpyruvate + CO2 + H2O</text>
        <dbReference type="Rhea" id="RHEA:21648"/>
        <dbReference type="ChEBI" id="CHEBI:15377"/>
        <dbReference type="ChEBI" id="CHEBI:15378"/>
        <dbReference type="ChEBI" id="CHEBI:16526"/>
        <dbReference type="ChEBI" id="CHEBI:18005"/>
        <dbReference type="ChEBI" id="CHEBI:29934"/>
        <dbReference type="EC" id="4.2.1.51"/>
    </reaction>
</comment>
<evidence type="ECO:0000256" key="2">
    <source>
        <dbReference type="ARBA" id="ARBA00013147"/>
    </source>
</evidence>
<keyword evidence="6 9" id="KW-0584">Phenylalanine biosynthesis</keyword>